<reference evidence="2" key="1">
    <citation type="journal article" date="2017" name="Nature">
        <title>The sunflower genome provides insights into oil metabolism, flowering and Asterid evolution.</title>
        <authorList>
            <person name="Badouin H."/>
            <person name="Gouzy J."/>
            <person name="Grassa C.J."/>
            <person name="Murat F."/>
            <person name="Staton S.E."/>
            <person name="Cottret L."/>
            <person name="Lelandais-Briere C."/>
            <person name="Owens G.L."/>
            <person name="Carrere S."/>
            <person name="Mayjonade B."/>
            <person name="Legrand L."/>
            <person name="Gill N."/>
            <person name="Kane N.C."/>
            <person name="Bowers J.E."/>
            <person name="Hubner S."/>
            <person name="Bellec A."/>
            <person name="Berard A."/>
            <person name="Berges H."/>
            <person name="Blanchet N."/>
            <person name="Boniface M.C."/>
            <person name="Brunel D."/>
            <person name="Catrice O."/>
            <person name="Chaidir N."/>
            <person name="Claudel C."/>
            <person name="Donnadieu C."/>
            <person name="Faraut T."/>
            <person name="Fievet G."/>
            <person name="Helmstetter N."/>
            <person name="King M."/>
            <person name="Knapp S.J."/>
            <person name="Lai Z."/>
            <person name="Le Paslier M.C."/>
            <person name="Lippi Y."/>
            <person name="Lorenzon L."/>
            <person name="Mandel J.R."/>
            <person name="Marage G."/>
            <person name="Marchand G."/>
            <person name="Marquand E."/>
            <person name="Bret-Mestries E."/>
            <person name="Morien E."/>
            <person name="Nambeesan S."/>
            <person name="Nguyen T."/>
            <person name="Pegot-Espagnet P."/>
            <person name="Pouilly N."/>
            <person name="Raftis F."/>
            <person name="Sallet E."/>
            <person name="Schiex T."/>
            <person name="Thomas J."/>
            <person name="Vandecasteele C."/>
            <person name="Vares D."/>
            <person name="Vear F."/>
            <person name="Vautrin S."/>
            <person name="Crespi M."/>
            <person name="Mangin B."/>
            <person name="Burke J.M."/>
            <person name="Salse J."/>
            <person name="Munos S."/>
            <person name="Vincourt P."/>
            <person name="Rieseberg L.H."/>
            <person name="Langlade N.B."/>
        </authorList>
    </citation>
    <scope>NUCLEOTIDE SEQUENCE</scope>
    <source>
        <tissue evidence="2">Leaves</tissue>
    </source>
</reference>
<dbReference type="AlphaFoldDB" id="A0A9K3JYQ8"/>
<protein>
    <submittedName>
        <fullName evidence="2">Uncharacterized protein</fullName>
    </submittedName>
</protein>
<keyword evidence="3" id="KW-1185">Reference proteome</keyword>
<reference evidence="2" key="2">
    <citation type="submission" date="2020-06" db="EMBL/GenBank/DDBJ databases">
        <title>Helianthus annuus Genome sequencing and assembly Release 2.</title>
        <authorList>
            <person name="Gouzy J."/>
            <person name="Langlade N."/>
            <person name="Munos S."/>
        </authorList>
    </citation>
    <scope>NUCLEOTIDE SEQUENCE</scope>
    <source>
        <tissue evidence="2">Leaves</tissue>
    </source>
</reference>
<gene>
    <name evidence="2" type="ORF">HanXRQr2_Chr01g0038701</name>
</gene>
<dbReference type="Proteomes" id="UP000215914">
    <property type="component" value="Unassembled WGS sequence"/>
</dbReference>
<name>A0A9K3JYQ8_HELAN</name>
<feature type="region of interest" description="Disordered" evidence="1">
    <location>
        <begin position="1"/>
        <end position="22"/>
    </location>
</feature>
<feature type="compositionally biased region" description="Basic and acidic residues" evidence="1">
    <location>
        <begin position="1"/>
        <end position="16"/>
    </location>
</feature>
<sequence length="52" mass="6061">MQVNPTHDDASSDRTHPTTSPFMHFRLRSPFVNGSKLFHNINVKLMSTMFRK</sequence>
<evidence type="ECO:0000256" key="1">
    <source>
        <dbReference type="SAM" id="MobiDB-lite"/>
    </source>
</evidence>
<evidence type="ECO:0000313" key="2">
    <source>
        <dbReference type="EMBL" id="KAF5823473.1"/>
    </source>
</evidence>
<accession>A0A9K3JYQ8</accession>
<evidence type="ECO:0000313" key="3">
    <source>
        <dbReference type="Proteomes" id="UP000215914"/>
    </source>
</evidence>
<proteinExistence type="predicted"/>
<comment type="caution">
    <text evidence="2">The sequence shown here is derived from an EMBL/GenBank/DDBJ whole genome shotgun (WGS) entry which is preliminary data.</text>
</comment>
<dbReference type="Gramene" id="mRNA:HanXRQr2_Chr01g0038701">
    <property type="protein sequence ID" value="mRNA:HanXRQr2_Chr01g0038701"/>
    <property type="gene ID" value="HanXRQr2_Chr01g0038701"/>
</dbReference>
<dbReference type="EMBL" id="MNCJ02000316">
    <property type="protein sequence ID" value="KAF5823473.1"/>
    <property type="molecule type" value="Genomic_DNA"/>
</dbReference>
<organism evidence="2 3">
    <name type="scientific">Helianthus annuus</name>
    <name type="common">Common sunflower</name>
    <dbReference type="NCBI Taxonomy" id="4232"/>
    <lineage>
        <taxon>Eukaryota</taxon>
        <taxon>Viridiplantae</taxon>
        <taxon>Streptophyta</taxon>
        <taxon>Embryophyta</taxon>
        <taxon>Tracheophyta</taxon>
        <taxon>Spermatophyta</taxon>
        <taxon>Magnoliopsida</taxon>
        <taxon>eudicotyledons</taxon>
        <taxon>Gunneridae</taxon>
        <taxon>Pentapetalae</taxon>
        <taxon>asterids</taxon>
        <taxon>campanulids</taxon>
        <taxon>Asterales</taxon>
        <taxon>Asteraceae</taxon>
        <taxon>Asteroideae</taxon>
        <taxon>Heliantheae alliance</taxon>
        <taxon>Heliantheae</taxon>
        <taxon>Helianthus</taxon>
    </lineage>
</organism>